<dbReference type="InterPro" id="IPR020053">
    <property type="entry name" value="Ribosome-bd_factorA_CS"/>
</dbReference>
<accession>K9YMW5</accession>
<reference evidence="4" key="1">
    <citation type="journal article" date="2013" name="Proc. Natl. Acad. Sci. U.S.A.">
        <title>Improving the coverage of the cyanobacterial phylum using diversity-driven genome sequencing.</title>
        <authorList>
            <person name="Shih P.M."/>
            <person name="Wu D."/>
            <person name="Latifi A."/>
            <person name="Axen S.D."/>
            <person name="Fewer D.P."/>
            <person name="Talla E."/>
            <person name="Calteau A."/>
            <person name="Cai F."/>
            <person name="Tandeau de Marsac N."/>
            <person name="Rippka R."/>
            <person name="Herdman M."/>
            <person name="Sivonen K."/>
            <person name="Coursin T."/>
            <person name="Laurent T."/>
            <person name="Goodwin L."/>
            <person name="Nolan M."/>
            <person name="Davenport K.W."/>
            <person name="Han C.S."/>
            <person name="Rubin E.M."/>
            <person name="Eisen J.A."/>
            <person name="Woyke T."/>
            <person name="Gugger M."/>
            <person name="Kerfeld C.A."/>
        </authorList>
    </citation>
    <scope>NUCLEOTIDE SEQUENCE [LARGE SCALE GENOMIC DNA]</scope>
    <source>
        <strain evidence="4">ATCC 29140 / PCC 7202</strain>
    </source>
</reference>
<evidence type="ECO:0000313" key="4">
    <source>
        <dbReference type="Proteomes" id="UP000010483"/>
    </source>
</evidence>
<dbReference type="Proteomes" id="UP000010483">
    <property type="component" value="Chromosome"/>
</dbReference>
<dbReference type="PATRIC" id="fig|292563.3.peg.2434"/>
<dbReference type="EMBL" id="CP003940">
    <property type="protein sequence ID" value="AFZ48276.1"/>
    <property type="molecule type" value="Genomic_DNA"/>
</dbReference>
<sequence>MANSRRIEKVSSLIKREVSQMLISEIKDDRVGAGMVSITHVEVSGDLQHAKIFVSIYGTAEAKRETMEGLKACTPFVRRSLGQKISLRHTPEIRFREDSSLEKGDQLIQLINRITPLEEEEIGAEE</sequence>
<comment type="similarity">
    <text evidence="2">Belongs to the RbfA family.</text>
</comment>
<dbReference type="GO" id="GO:0030490">
    <property type="term" value="P:maturation of SSU-rRNA"/>
    <property type="evidence" value="ECO:0007669"/>
    <property type="project" value="UniProtKB-UniRule"/>
</dbReference>
<comment type="function">
    <text evidence="2">One of several proteins that assist in the late maturation steps of the functional core of the 30S ribosomal subunit. Associates with free 30S ribosomal subunits (but not with 30S subunits that are part of 70S ribosomes or polysomes). Required for efficient processing of 16S rRNA. May interact with the 5'-terminal helix region of 16S rRNA.</text>
</comment>
<dbReference type="PROSITE" id="PS01319">
    <property type="entry name" value="RBFA"/>
    <property type="match status" value="1"/>
</dbReference>
<evidence type="ECO:0000256" key="1">
    <source>
        <dbReference type="ARBA" id="ARBA00022517"/>
    </source>
</evidence>
<dbReference type="Gene3D" id="3.30.300.20">
    <property type="match status" value="1"/>
</dbReference>
<dbReference type="STRING" id="292563.Cyast_2328"/>
<dbReference type="InterPro" id="IPR015946">
    <property type="entry name" value="KH_dom-like_a/b"/>
</dbReference>
<dbReference type="HAMAP" id="MF_00003">
    <property type="entry name" value="RbfA"/>
    <property type="match status" value="1"/>
</dbReference>
<keyword evidence="2" id="KW-0963">Cytoplasm</keyword>
<dbReference type="InterPro" id="IPR023799">
    <property type="entry name" value="RbfA_dom_sf"/>
</dbReference>
<dbReference type="HOGENOM" id="CLU_089475_2_1_3"/>
<dbReference type="GO" id="GO:0005829">
    <property type="term" value="C:cytosol"/>
    <property type="evidence" value="ECO:0007669"/>
    <property type="project" value="TreeGrafter"/>
</dbReference>
<evidence type="ECO:0000256" key="2">
    <source>
        <dbReference type="HAMAP-Rule" id="MF_00003"/>
    </source>
</evidence>
<dbReference type="AlphaFoldDB" id="K9YMW5"/>
<dbReference type="eggNOG" id="COG0858">
    <property type="taxonomic scope" value="Bacteria"/>
</dbReference>
<dbReference type="GO" id="GO:0043024">
    <property type="term" value="F:ribosomal small subunit binding"/>
    <property type="evidence" value="ECO:0007669"/>
    <property type="project" value="TreeGrafter"/>
</dbReference>
<keyword evidence="4" id="KW-1185">Reference proteome</keyword>
<organism evidence="3 4">
    <name type="scientific">Cyanobacterium stanieri (strain ATCC 29140 / PCC 7202)</name>
    <dbReference type="NCBI Taxonomy" id="292563"/>
    <lineage>
        <taxon>Bacteria</taxon>
        <taxon>Bacillati</taxon>
        <taxon>Cyanobacteriota</taxon>
        <taxon>Cyanophyceae</taxon>
        <taxon>Oscillatoriophycideae</taxon>
        <taxon>Chroococcales</taxon>
        <taxon>Geminocystaceae</taxon>
        <taxon>Cyanobacterium</taxon>
    </lineage>
</organism>
<name>K9YMW5_CYASC</name>
<keyword evidence="1 2" id="KW-0690">Ribosome biogenesis</keyword>
<dbReference type="SUPFAM" id="SSF89919">
    <property type="entry name" value="Ribosome-binding factor A, RbfA"/>
    <property type="match status" value="1"/>
</dbReference>
<comment type="subunit">
    <text evidence="2">Monomer. Binds 30S ribosomal subunits, but not 50S ribosomal subunits or 70S ribosomes.</text>
</comment>
<comment type="subcellular location">
    <subcellularLocation>
        <location evidence="2">Cytoplasm</location>
    </subcellularLocation>
</comment>
<gene>
    <name evidence="2" type="primary">rbfA</name>
    <name evidence="3" type="ordered locus">Cyast_2328</name>
</gene>
<dbReference type="KEGG" id="csn:Cyast_2328"/>
<dbReference type="InterPro" id="IPR000238">
    <property type="entry name" value="RbfA"/>
</dbReference>
<evidence type="ECO:0000313" key="3">
    <source>
        <dbReference type="EMBL" id="AFZ48276.1"/>
    </source>
</evidence>
<protein>
    <recommendedName>
        <fullName evidence="2">Ribosome-binding factor A</fullName>
    </recommendedName>
</protein>
<dbReference type="Pfam" id="PF02033">
    <property type="entry name" value="RBFA"/>
    <property type="match status" value="1"/>
</dbReference>
<dbReference type="PANTHER" id="PTHR33515">
    <property type="entry name" value="RIBOSOME-BINDING FACTOR A, CHLOROPLASTIC-RELATED"/>
    <property type="match status" value="1"/>
</dbReference>
<proteinExistence type="inferred from homology"/>
<dbReference type="NCBIfam" id="TIGR00082">
    <property type="entry name" value="rbfA"/>
    <property type="match status" value="1"/>
</dbReference>
<dbReference type="PANTHER" id="PTHR33515:SF1">
    <property type="entry name" value="RIBOSOME-BINDING FACTOR A, CHLOROPLASTIC-RELATED"/>
    <property type="match status" value="1"/>
</dbReference>